<feature type="signal peptide" evidence="1">
    <location>
        <begin position="1"/>
        <end position="23"/>
    </location>
</feature>
<accession>B2W4B7</accession>
<organism evidence="2 3">
    <name type="scientific">Pyrenophora tritici-repentis (strain Pt-1C-BFP)</name>
    <name type="common">Wheat tan spot fungus</name>
    <name type="synonym">Drechslera tritici-repentis</name>
    <dbReference type="NCBI Taxonomy" id="426418"/>
    <lineage>
        <taxon>Eukaryota</taxon>
        <taxon>Fungi</taxon>
        <taxon>Dikarya</taxon>
        <taxon>Ascomycota</taxon>
        <taxon>Pezizomycotina</taxon>
        <taxon>Dothideomycetes</taxon>
        <taxon>Pleosporomycetidae</taxon>
        <taxon>Pleosporales</taxon>
        <taxon>Pleosporineae</taxon>
        <taxon>Pleosporaceae</taxon>
        <taxon>Pyrenophora</taxon>
    </lineage>
</organism>
<proteinExistence type="predicted"/>
<name>B2W4B7_PYRTR</name>
<protein>
    <submittedName>
        <fullName evidence="2">Uncharacterized protein</fullName>
    </submittedName>
</protein>
<reference evidence="3" key="1">
    <citation type="journal article" date="2013" name="G3 (Bethesda)">
        <title>Comparative genomics of a plant-pathogenic fungus, Pyrenophora tritici-repentis, reveals transduplication and the impact of repeat elements on pathogenicity and population divergence.</title>
        <authorList>
            <person name="Manning V.A."/>
            <person name="Pandelova I."/>
            <person name="Dhillon B."/>
            <person name="Wilhelm L.J."/>
            <person name="Goodwin S.B."/>
            <person name="Berlin A.M."/>
            <person name="Figueroa M."/>
            <person name="Freitag M."/>
            <person name="Hane J.K."/>
            <person name="Henrissat B."/>
            <person name="Holman W.H."/>
            <person name="Kodira C.D."/>
            <person name="Martin J."/>
            <person name="Oliver R.P."/>
            <person name="Robbertse B."/>
            <person name="Schackwitz W."/>
            <person name="Schwartz D.C."/>
            <person name="Spatafora J.W."/>
            <person name="Turgeon B.G."/>
            <person name="Yandava C."/>
            <person name="Young S."/>
            <person name="Zhou S."/>
            <person name="Zeng Q."/>
            <person name="Grigoriev I.V."/>
            <person name="Ma L.-J."/>
            <person name="Ciuffetti L.M."/>
        </authorList>
    </citation>
    <scope>NUCLEOTIDE SEQUENCE [LARGE SCALE GENOMIC DNA]</scope>
    <source>
        <strain evidence="3">Pt-1C-BFP</strain>
    </source>
</reference>
<dbReference type="Proteomes" id="UP000001471">
    <property type="component" value="Unassembled WGS sequence"/>
</dbReference>
<dbReference type="HOGENOM" id="CLU_2689023_0_0_1"/>
<dbReference type="AlphaFoldDB" id="B2W4B7"/>
<evidence type="ECO:0000256" key="1">
    <source>
        <dbReference type="SAM" id="SignalP"/>
    </source>
</evidence>
<sequence length="74" mass="7872">MWAPGRFATRSLSLDGLFYVGSAVGVGRQDNTFSYDFVLTPGATSGHGSAEGKEEACVPTVLVLLFMPAGYIRQ</sequence>
<evidence type="ECO:0000313" key="3">
    <source>
        <dbReference type="Proteomes" id="UP000001471"/>
    </source>
</evidence>
<gene>
    <name evidence="2" type="ORF">PTRG_04467</name>
</gene>
<dbReference type="InParanoid" id="B2W4B7"/>
<feature type="chain" id="PRO_5002782902" evidence="1">
    <location>
        <begin position="24"/>
        <end position="74"/>
    </location>
</feature>
<keyword evidence="1" id="KW-0732">Signal</keyword>
<evidence type="ECO:0000313" key="2">
    <source>
        <dbReference type="EMBL" id="EDU47374.1"/>
    </source>
</evidence>
<dbReference type="EMBL" id="DS231618">
    <property type="protein sequence ID" value="EDU47374.1"/>
    <property type="molecule type" value="Genomic_DNA"/>
</dbReference>